<evidence type="ECO:0000313" key="2">
    <source>
        <dbReference type="Proteomes" id="UP000017118"/>
    </source>
</evidence>
<dbReference type="AlphaFoldDB" id="U5MX17"/>
<gene>
    <name evidence="1" type="ORF">CLSA_c41180</name>
</gene>
<accession>U5MX17</accession>
<dbReference type="HOGENOM" id="CLU_210177_0_0_9"/>
<protein>
    <submittedName>
        <fullName evidence="1">Uncharacterized protein</fullName>
    </submittedName>
</protein>
<proteinExistence type="predicted"/>
<sequence>MAVGISSSEVVPFLLVLNLVEEHAGICATFAGRNPHPNYLATE</sequence>
<organism evidence="1 2">
    <name type="scientific">Clostridium saccharobutylicum DSM 13864</name>
    <dbReference type="NCBI Taxonomy" id="1345695"/>
    <lineage>
        <taxon>Bacteria</taxon>
        <taxon>Bacillati</taxon>
        <taxon>Bacillota</taxon>
        <taxon>Clostridia</taxon>
        <taxon>Eubacteriales</taxon>
        <taxon>Clostridiaceae</taxon>
        <taxon>Clostridium</taxon>
    </lineage>
</organism>
<dbReference type="PATRIC" id="fig|1345695.3.peg.4105"/>
<dbReference type="EMBL" id="CP006721">
    <property type="protein sequence ID" value="AGX45078.1"/>
    <property type="molecule type" value="Genomic_DNA"/>
</dbReference>
<keyword evidence="2" id="KW-1185">Reference proteome</keyword>
<reference evidence="1 2" key="1">
    <citation type="journal article" date="2013" name="Genome Announc.">
        <title>Complete Genome Sequence of the Solvent Producer Clostridium saccharobutylicum NCP262 (DSM 13864).</title>
        <authorList>
            <person name="Poehlein A."/>
            <person name="Hartwich K."/>
            <person name="Krabben P."/>
            <person name="Ehrenreich A."/>
            <person name="Liebl W."/>
            <person name="Durre P."/>
            <person name="Gottschalk G."/>
            <person name="Daniel R."/>
        </authorList>
    </citation>
    <scope>NUCLEOTIDE SEQUENCE [LARGE SCALE GENOMIC DNA]</scope>
    <source>
        <strain evidence="1">DSM 13864</strain>
    </source>
</reference>
<name>U5MX17_CLOSA</name>
<dbReference type="KEGG" id="csb:CLSA_c41180"/>
<dbReference type="Proteomes" id="UP000017118">
    <property type="component" value="Chromosome"/>
</dbReference>
<evidence type="ECO:0000313" key="1">
    <source>
        <dbReference type="EMBL" id="AGX45078.1"/>
    </source>
</evidence>